<evidence type="ECO:0000313" key="2">
    <source>
        <dbReference type="EMBL" id="CAI9545958.1"/>
    </source>
</evidence>
<name>A0ABN9BEI6_9NEOB</name>
<gene>
    <name evidence="2" type="ORF">SPARVUS_LOCUS2754048</name>
</gene>
<feature type="non-terminal residue" evidence="2">
    <location>
        <position position="91"/>
    </location>
</feature>
<comment type="caution">
    <text evidence="2">The sequence shown here is derived from an EMBL/GenBank/DDBJ whole genome shotgun (WGS) entry which is preliminary data.</text>
</comment>
<sequence>MSLLRRGRQIPIRAGWTDDRSRSERDGWVTARSERGQTSRVGIVRAAWYRGSKRRMVGVTSQDQQVAGSAYRGSGRRMVRDEPGSEQERVS</sequence>
<dbReference type="Proteomes" id="UP001162483">
    <property type="component" value="Unassembled WGS sequence"/>
</dbReference>
<reference evidence="2" key="1">
    <citation type="submission" date="2023-05" db="EMBL/GenBank/DDBJ databases">
        <authorList>
            <person name="Stuckert A."/>
        </authorList>
    </citation>
    <scope>NUCLEOTIDE SEQUENCE</scope>
</reference>
<evidence type="ECO:0000256" key="1">
    <source>
        <dbReference type="SAM" id="MobiDB-lite"/>
    </source>
</evidence>
<dbReference type="EMBL" id="CATNWA010003656">
    <property type="protein sequence ID" value="CAI9545958.1"/>
    <property type="molecule type" value="Genomic_DNA"/>
</dbReference>
<proteinExistence type="predicted"/>
<feature type="region of interest" description="Disordered" evidence="1">
    <location>
        <begin position="59"/>
        <end position="91"/>
    </location>
</feature>
<keyword evidence="3" id="KW-1185">Reference proteome</keyword>
<feature type="region of interest" description="Disordered" evidence="1">
    <location>
        <begin position="1"/>
        <end position="35"/>
    </location>
</feature>
<feature type="compositionally biased region" description="Basic and acidic residues" evidence="1">
    <location>
        <begin position="78"/>
        <end position="91"/>
    </location>
</feature>
<organism evidence="2 3">
    <name type="scientific">Staurois parvus</name>
    <dbReference type="NCBI Taxonomy" id="386267"/>
    <lineage>
        <taxon>Eukaryota</taxon>
        <taxon>Metazoa</taxon>
        <taxon>Chordata</taxon>
        <taxon>Craniata</taxon>
        <taxon>Vertebrata</taxon>
        <taxon>Euteleostomi</taxon>
        <taxon>Amphibia</taxon>
        <taxon>Batrachia</taxon>
        <taxon>Anura</taxon>
        <taxon>Neobatrachia</taxon>
        <taxon>Ranoidea</taxon>
        <taxon>Ranidae</taxon>
        <taxon>Staurois</taxon>
    </lineage>
</organism>
<evidence type="ECO:0000313" key="3">
    <source>
        <dbReference type="Proteomes" id="UP001162483"/>
    </source>
</evidence>
<feature type="compositionally biased region" description="Basic and acidic residues" evidence="1">
    <location>
        <begin position="16"/>
        <end position="35"/>
    </location>
</feature>
<protein>
    <submittedName>
        <fullName evidence="2">Uncharacterized protein</fullName>
    </submittedName>
</protein>
<accession>A0ABN9BEI6</accession>